<accession>A0A1B6K896</accession>
<protein>
    <submittedName>
        <fullName evidence="2">Uncharacterized protein</fullName>
    </submittedName>
</protein>
<evidence type="ECO:0000313" key="2">
    <source>
        <dbReference type="EMBL" id="JAT07635.1"/>
    </source>
</evidence>
<dbReference type="EMBL" id="GECU01000072">
    <property type="protein sequence ID" value="JAT07635.1"/>
    <property type="molecule type" value="Transcribed_RNA"/>
</dbReference>
<dbReference type="AlphaFoldDB" id="A0A1B6K896"/>
<organism evidence="2">
    <name type="scientific">Homalodisca liturata</name>
    <dbReference type="NCBI Taxonomy" id="320908"/>
    <lineage>
        <taxon>Eukaryota</taxon>
        <taxon>Metazoa</taxon>
        <taxon>Ecdysozoa</taxon>
        <taxon>Arthropoda</taxon>
        <taxon>Hexapoda</taxon>
        <taxon>Insecta</taxon>
        <taxon>Pterygota</taxon>
        <taxon>Neoptera</taxon>
        <taxon>Paraneoptera</taxon>
        <taxon>Hemiptera</taxon>
        <taxon>Auchenorrhyncha</taxon>
        <taxon>Membracoidea</taxon>
        <taxon>Cicadellidae</taxon>
        <taxon>Cicadellinae</taxon>
        <taxon>Proconiini</taxon>
        <taxon>Homalodisca</taxon>
    </lineage>
</organism>
<keyword evidence="1" id="KW-0472">Membrane</keyword>
<feature type="non-terminal residue" evidence="2">
    <location>
        <position position="1"/>
    </location>
</feature>
<reference evidence="2" key="1">
    <citation type="submission" date="2015-11" db="EMBL/GenBank/DDBJ databases">
        <title>De novo transcriptome assembly of four potential Pierce s Disease insect vectors from Arizona vineyards.</title>
        <authorList>
            <person name="Tassone E.E."/>
        </authorList>
    </citation>
    <scope>NUCLEOTIDE SEQUENCE</scope>
</reference>
<keyword evidence="1" id="KW-1133">Transmembrane helix</keyword>
<sequence>FLHHSQCGFVSLLSVAYLDECTFPSKYINKMELILSRVVHYPFIIIIATMVAASPLFVELPSSKHKASLIEAKLQQSQTNEGTNIINVNIKNPVIIITKKDFTRNATDYENLLNKLVKNFTAGQDLSKQTFPVPQNDRVIEVSDLLAENISLPTTPTPHVFNTTEVNNVKKEATIKNETVVPSIEEVPHNTNKETENIT</sequence>
<proteinExistence type="predicted"/>
<gene>
    <name evidence="2" type="ORF">g.23011</name>
</gene>
<name>A0A1B6K896_9HEMI</name>
<keyword evidence="1" id="KW-0812">Transmembrane</keyword>
<feature type="non-terminal residue" evidence="2">
    <location>
        <position position="199"/>
    </location>
</feature>
<feature type="transmembrane region" description="Helical" evidence="1">
    <location>
        <begin position="39"/>
        <end position="58"/>
    </location>
</feature>
<evidence type="ECO:0000256" key="1">
    <source>
        <dbReference type="SAM" id="Phobius"/>
    </source>
</evidence>